<sequence>MWYAWLEAQRGLMQSLSNWAMRGCDAWTSPAMPCMPVAAAGYDWLYRLVRPTPAPPPFGIAAVTVGDRSVPVVEQVVDSTPFCALRQFTRAPAPVAPRRGQSRTAPPDIFLCAPLAGHHAVMLRETVETLLQDGDVYVTDWANARDVPLAAGRFGLDDYVLAVERFLRKLGGAHTHVIAVCQATAPTLAAAALLARAGEVPPLSLTLVGGPIDTRLNPTAVDRLAQSHRLDWFRDTVIDTVPPRYAGSGRRVCPGFIQHAAIVAAHPHRQLALESRYWSSRLSADATAIANSLRALNEYAAILDMAEDYLLDTIRVIFQEQHLAHGEWRVGGRRVQPPDLASTALCTVEGDRDDITGAGQTHAAHTLCSAIPVQKRCRWTIPDCDHYDLFTGPRWHEVIHPAVVRFWASVR</sequence>
<accession>A0A972NTU5</accession>
<dbReference type="SUPFAM" id="SSF53474">
    <property type="entry name" value="alpha/beta-Hydrolases"/>
    <property type="match status" value="1"/>
</dbReference>
<dbReference type="AlphaFoldDB" id="A0A972NTU5"/>
<evidence type="ECO:0000313" key="2">
    <source>
        <dbReference type="EMBL" id="NPT58294.1"/>
    </source>
</evidence>
<organism evidence="2 3">
    <name type="scientific">Paraburkholderia elongata</name>
    <dbReference type="NCBI Taxonomy" id="2675747"/>
    <lineage>
        <taxon>Bacteria</taxon>
        <taxon>Pseudomonadati</taxon>
        <taxon>Pseudomonadota</taxon>
        <taxon>Betaproteobacteria</taxon>
        <taxon>Burkholderiales</taxon>
        <taxon>Burkholderiaceae</taxon>
        <taxon>Paraburkholderia</taxon>
    </lineage>
</organism>
<dbReference type="InterPro" id="IPR009656">
    <property type="entry name" value="PHB_depo_C"/>
</dbReference>
<dbReference type="PANTHER" id="PTHR36837:SF4">
    <property type="entry name" value="BLR0908 PROTEIN"/>
    <property type="match status" value="1"/>
</dbReference>
<evidence type="ECO:0000259" key="1">
    <source>
        <dbReference type="Pfam" id="PF06850"/>
    </source>
</evidence>
<dbReference type="NCBIfam" id="TIGR01849">
    <property type="entry name" value="PHB_depoly_PhaZ"/>
    <property type="match status" value="1"/>
</dbReference>
<dbReference type="PANTHER" id="PTHR36837">
    <property type="entry name" value="POLY(3-HYDROXYALKANOATE) POLYMERASE SUBUNIT PHAC"/>
    <property type="match status" value="1"/>
</dbReference>
<dbReference type="Pfam" id="PF06850">
    <property type="entry name" value="PHB_depo_C"/>
    <property type="match status" value="1"/>
</dbReference>
<reference evidence="2 3" key="1">
    <citation type="submission" date="2019-11" db="EMBL/GenBank/DDBJ databases">
        <title>Metabolism of dissolved organic matter in forest soils.</title>
        <authorList>
            <person name="Cyle K.T."/>
            <person name="Wilhelm R.C."/>
            <person name="Martinez C.E."/>
        </authorList>
    </citation>
    <scope>NUCLEOTIDE SEQUENCE [LARGE SCALE GENOMIC DNA]</scope>
    <source>
        <strain evidence="2 3">5N</strain>
    </source>
</reference>
<name>A0A972NTU5_9BURK</name>
<dbReference type="InterPro" id="IPR029058">
    <property type="entry name" value="AB_hydrolase_fold"/>
</dbReference>
<feature type="domain" description="PHB de-polymerase C-terminal" evidence="1">
    <location>
        <begin position="209"/>
        <end position="408"/>
    </location>
</feature>
<dbReference type="InterPro" id="IPR010915">
    <property type="entry name" value="PHB_depoly_PhaZ"/>
</dbReference>
<dbReference type="Gene3D" id="3.40.50.1820">
    <property type="entry name" value="alpha/beta hydrolase"/>
    <property type="match status" value="1"/>
</dbReference>
<protein>
    <submittedName>
        <fullName evidence="2">Polyhydroxyalkanoate depolymerase</fullName>
    </submittedName>
</protein>
<dbReference type="RefSeq" id="WP_172170641.1">
    <property type="nucleotide sequence ID" value="NZ_WOEZ01000157.1"/>
</dbReference>
<keyword evidence="3" id="KW-1185">Reference proteome</keyword>
<dbReference type="InterPro" id="IPR051321">
    <property type="entry name" value="PHA/PHB_synthase"/>
</dbReference>
<comment type="caution">
    <text evidence="2">The sequence shown here is derived from an EMBL/GenBank/DDBJ whole genome shotgun (WGS) entry which is preliminary data.</text>
</comment>
<evidence type="ECO:0000313" key="3">
    <source>
        <dbReference type="Proteomes" id="UP000655523"/>
    </source>
</evidence>
<dbReference type="EMBL" id="WOEZ01000157">
    <property type="protein sequence ID" value="NPT58294.1"/>
    <property type="molecule type" value="Genomic_DNA"/>
</dbReference>
<proteinExistence type="predicted"/>
<dbReference type="Proteomes" id="UP000655523">
    <property type="component" value="Unassembled WGS sequence"/>
</dbReference>
<dbReference type="PIRSF" id="PIRSF020818">
    <property type="entry name" value="PHB_depoly_PhaZ"/>
    <property type="match status" value="1"/>
</dbReference>
<gene>
    <name evidence="2" type="primary">phaZ</name>
    <name evidence="2" type="ORF">GNZ13_27980</name>
</gene>